<protein>
    <submittedName>
        <fullName evidence="1">Uncharacterized protein</fullName>
    </submittedName>
</protein>
<dbReference type="EMBL" id="QGKY02000089">
    <property type="protein sequence ID" value="KAF2614858.1"/>
    <property type="molecule type" value="Genomic_DNA"/>
</dbReference>
<organism evidence="1">
    <name type="scientific">Brassica cretica</name>
    <name type="common">Mustard</name>
    <dbReference type="NCBI Taxonomy" id="69181"/>
    <lineage>
        <taxon>Eukaryota</taxon>
        <taxon>Viridiplantae</taxon>
        <taxon>Streptophyta</taxon>
        <taxon>Embryophyta</taxon>
        <taxon>Tracheophyta</taxon>
        <taxon>Spermatophyta</taxon>
        <taxon>Magnoliopsida</taxon>
        <taxon>eudicotyledons</taxon>
        <taxon>Gunneridae</taxon>
        <taxon>Pentapetalae</taxon>
        <taxon>rosids</taxon>
        <taxon>malvids</taxon>
        <taxon>Brassicales</taxon>
        <taxon>Brassicaceae</taxon>
        <taxon>Brassiceae</taxon>
        <taxon>Brassica</taxon>
    </lineage>
</organism>
<gene>
    <name evidence="1" type="ORF">F2Q70_00013767</name>
</gene>
<dbReference type="AlphaFoldDB" id="A0A8S9M9S9"/>
<comment type="caution">
    <text evidence="1">The sequence shown here is derived from an EMBL/GenBank/DDBJ whole genome shotgun (WGS) entry which is preliminary data.</text>
</comment>
<evidence type="ECO:0000313" key="1">
    <source>
        <dbReference type="EMBL" id="KAF2614858.1"/>
    </source>
</evidence>
<accession>A0A8S9M9S9</accession>
<sequence>MEGLRKEEMVEKRDDESRSEVCFYITKKNYCRKPVEQFLKAVDELQLKDITEFTSKIISKPLKMGCFGEHLSLFLNTFNILFFTYRVLSVPIYDTVSSKFC</sequence>
<reference evidence="1" key="1">
    <citation type="submission" date="2019-12" db="EMBL/GenBank/DDBJ databases">
        <title>Genome sequencing and annotation of Brassica cretica.</title>
        <authorList>
            <person name="Studholme D.J."/>
            <person name="Sarris P.F."/>
        </authorList>
    </citation>
    <scope>NUCLEOTIDE SEQUENCE</scope>
    <source>
        <strain evidence="1">PFS-102/07</strain>
        <tissue evidence="1">Leaf</tissue>
    </source>
</reference>
<name>A0A8S9M9S9_BRACR</name>
<proteinExistence type="predicted"/>